<evidence type="ECO:0000256" key="3">
    <source>
        <dbReference type="ARBA" id="ARBA00023274"/>
    </source>
</evidence>
<feature type="compositionally biased region" description="Basic and acidic residues" evidence="5">
    <location>
        <begin position="134"/>
        <end position="159"/>
    </location>
</feature>
<dbReference type="EMBL" id="KZ819331">
    <property type="protein sequence ID" value="PWN19394.1"/>
    <property type="molecule type" value="Genomic_DNA"/>
</dbReference>
<reference evidence="6 7" key="1">
    <citation type="journal article" date="2018" name="Mol. Biol. Evol.">
        <title>Broad Genomic Sampling Reveals a Smut Pathogenic Ancestry of the Fungal Clade Ustilaginomycotina.</title>
        <authorList>
            <person name="Kijpornyongpan T."/>
            <person name="Mondo S.J."/>
            <person name="Barry K."/>
            <person name="Sandor L."/>
            <person name="Lee J."/>
            <person name="Lipzen A."/>
            <person name="Pangilinan J."/>
            <person name="LaButti K."/>
            <person name="Hainaut M."/>
            <person name="Henrissat B."/>
            <person name="Grigoriev I.V."/>
            <person name="Spatafora J.W."/>
            <person name="Aime M.C."/>
        </authorList>
    </citation>
    <scope>NUCLEOTIDE SEQUENCE [LARGE SCALE GENOMIC DNA]</scope>
    <source>
        <strain evidence="6 7">MCA 4718</strain>
    </source>
</reference>
<dbReference type="Proteomes" id="UP000245942">
    <property type="component" value="Unassembled WGS sequence"/>
</dbReference>
<dbReference type="OrthoDB" id="10265903at2759"/>
<dbReference type="GO" id="GO:0003735">
    <property type="term" value="F:structural constituent of ribosome"/>
    <property type="evidence" value="ECO:0007669"/>
    <property type="project" value="InterPro"/>
</dbReference>
<protein>
    <recommendedName>
        <fullName evidence="4">Ribosomal protein</fullName>
    </recommendedName>
</protein>
<evidence type="ECO:0000313" key="7">
    <source>
        <dbReference type="Proteomes" id="UP000245942"/>
    </source>
</evidence>
<keyword evidence="3 4" id="KW-0687">Ribonucleoprotein</keyword>
<dbReference type="GO" id="GO:1990904">
    <property type="term" value="C:ribonucleoprotein complex"/>
    <property type="evidence" value="ECO:0007669"/>
    <property type="project" value="UniProtKB-KW"/>
</dbReference>
<feature type="compositionally biased region" description="Low complexity" evidence="5">
    <location>
        <begin position="48"/>
        <end position="73"/>
    </location>
</feature>
<feature type="compositionally biased region" description="Polar residues" evidence="5">
    <location>
        <begin position="8"/>
        <end position="33"/>
    </location>
</feature>
<accession>A0A316U3M0</accession>
<dbReference type="STRING" id="1684307.A0A316U3M0"/>
<name>A0A316U3M0_9BASI</name>
<evidence type="ECO:0000256" key="2">
    <source>
        <dbReference type="ARBA" id="ARBA00022980"/>
    </source>
</evidence>
<dbReference type="SUPFAM" id="SSF57840">
    <property type="entry name" value="Ribosomal protein L36"/>
    <property type="match status" value="1"/>
</dbReference>
<dbReference type="GeneID" id="37016968"/>
<dbReference type="RefSeq" id="XP_025346554.1">
    <property type="nucleotide sequence ID" value="XM_025495234.1"/>
</dbReference>
<feature type="region of interest" description="Disordered" evidence="5">
    <location>
        <begin position="134"/>
        <end position="170"/>
    </location>
</feature>
<keyword evidence="7" id="KW-1185">Reference proteome</keyword>
<feature type="region of interest" description="Disordered" evidence="5">
    <location>
        <begin position="1"/>
        <end position="74"/>
    </location>
</feature>
<dbReference type="NCBIfam" id="TIGR01022">
    <property type="entry name" value="rpmJ_bact"/>
    <property type="match status" value="1"/>
</dbReference>
<evidence type="ECO:0000256" key="1">
    <source>
        <dbReference type="ARBA" id="ARBA00007645"/>
    </source>
</evidence>
<gene>
    <name evidence="6" type="ORF">BCV69DRAFT_37918</name>
</gene>
<dbReference type="PANTHER" id="PTHR18804:SF16">
    <property type="entry name" value="RIBOSOMAL PROTEIN"/>
    <property type="match status" value="1"/>
</dbReference>
<dbReference type="GO" id="GO:0005840">
    <property type="term" value="C:ribosome"/>
    <property type="evidence" value="ECO:0007669"/>
    <property type="project" value="UniProtKB-KW"/>
</dbReference>
<dbReference type="InterPro" id="IPR035977">
    <property type="entry name" value="Ribosomal_bL36_sp"/>
</dbReference>
<evidence type="ECO:0000256" key="4">
    <source>
        <dbReference type="RuleBase" id="RU000570"/>
    </source>
</evidence>
<dbReference type="InterPro" id="IPR000473">
    <property type="entry name" value="Ribosomal_bL36"/>
</dbReference>
<dbReference type="PANTHER" id="PTHR18804">
    <property type="entry name" value="RIBOSOMAL PROTEIN"/>
    <property type="match status" value="1"/>
</dbReference>
<dbReference type="HAMAP" id="MF_00251">
    <property type="entry name" value="Ribosomal_bL36"/>
    <property type="match status" value="1"/>
</dbReference>
<sequence length="243" mass="26167">MLRLQPLLRTQLSPVSSTPLASTSRLISTTRSATPLLPSRAKPSCNCSSSHSHSSLHPPLPSSHPTSSPPTTTATVASAGFLTNPASRSLLSQEQTRGMKVRSSVKKFCEGCSVVRRKGRLYVICSKDPKHKQVSRERRGGEMRREGLENGETDWRNAERGGGIGDAGGRDRGEHIRADMCCSALPYQTTASRLEQLCTSSVPLSLPRLIRHLTHISSALGSLTPPPKPCPGTSESCAKSLYL</sequence>
<dbReference type="Pfam" id="PF00444">
    <property type="entry name" value="Ribosomal_L36"/>
    <property type="match status" value="1"/>
</dbReference>
<proteinExistence type="inferred from homology"/>
<dbReference type="AlphaFoldDB" id="A0A316U3M0"/>
<evidence type="ECO:0000256" key="5">
    <source>
        <dbReference type="SAM" id="MobiDB-lite"/>
    </source>
</evidence>
<evidence type="ECO:0000313" key="6">
    <source>
        <dbReference type="EMBL" id="PWN19394.1"/>
    </source>
</evidence>
<comment type="similarity">
    <text evidence="1 4">Belongs to the bacterial ribosomal protein bL36 family.</text>
</comment>
<keyword evidence="2 4" id="KW-0689">Ribosomal protein</keyword>
<dbReference type="GO" id="GO:0006412">
    <property type="term" value="P:translation"/>
    <property type="evidence" value="ECO:0007669"/>
    <property type="project" value="InterPro"/>
</dbReference>
<dbReference type="InterPro" id="IPR052010">
    <property type="entry name" value="Ribosomal_LSU_bL36"/>
</dbReference>
<organism evidence="6 7">
    <name type="scientific">Pseudomicrostroma glucosiphilum</name>
    <dbReference type="NCBI Taxonomy" id="1684307"/>
    <lineage>
        <taxon>Eukaryota</taxon>
        <taxon>Fungi</taxon>
        <taxon>Dikarya</taxon>
        <taxon>Basidiomycota</taxon>
        <taxon>Ustilaginomycotina</taxon>
        <taxon>Exobasidiomycetes</taxon>
        <taxon>Microstromatales</taxon>
        <taxon>Microstromatales incertae sedis</taxon>
        <taxon>Pseudomicrostroma</taxon>
    </lineage>
</organism>